<dbReference type="PANTHER" id="PTHR32347">
    <property type="entry name" value="EFFLUX SYSTEM COMPONENT YKNX-RELATED"/>
    <property type="match status" value="1"/>
</dbReference>
<dbReference type="KEGG" id="hhg:XM38_019510"/>
<dbReference type="InterPro" id="IPR030190">
    <property type="entry name" value="MacA_alpha-hairpin_sf"/>
</dbReference>
<keyword evidence="4" id="KW-0472">Membrane</keyword>
<organism evidence="5 6">
    <name type="scientific">Halomicronema hongdechloris C2206</name>
    <dbReference type="NCBI Taxonomy" id="1641165"/>
    <lineage>
        <taxon>Bacteria</taxon>
        <taxon>Bacillati</taxon>
        <taxon>Cyanobacteriota</taxon>
        <taxon>Cyanophyceae</taxon>
        <taxon>Nodosilineales</taxon>
        <taxon>Nodosilineaceae</taxon>
        <taxon>Halomicronema</taxon>
    </lineage>
</organism>
<dbReference type="Proteomes" id="UP000191901">
    <property type="component" value="Chromosome"/>
</dbReference>
<evidence type="ECO:0000256" key="3">
    <source>
        <dbReference type="SAM" id="Coils"/>
    </source>
</evidence>
<keyword evidence="4" id="KW-1133">Transmembrane helix</keyword>
<dbReference type="GO" id="GO:0019898">
    <property type="term" value="C:extrinsic component of membrane"/>
    <property type="evidence" value="ECO:0007669"/>
    <property type="project" value="InterPro"/>
</dbReference>
<dbReference type="Gene3D" id="6.10.140.1990">
    <property type="match status" value="1"/>
</dbReference>
<comment type="subcellular location">
    <subcellularLocation>
        <location evidence="1">Cell envelope</location>
    </subcellularLocation>
</comment>
<dbReference type="EMBL" id="CP021983">
    <property type="protein sequence ID" value="ASC71002.1"/>
    <property type="molecule type" value="Genomic_DNA"/>
</dbReference>
<feature type="transmembrane region" description="Helical" evidence="4">
    <location>
        <begin position="21"/>
        <end position="39"/>
    </location>
</feature>
<sequence>MQEIKLPFVDKKPSARSIASNGLISIASIGLLIWAFQLLQTRLTSVVSHDAVINGAIVEIKAPQEGVVSQVSIATGDEALPGQSLLTLKNDQISELQVEEITGRLNQGQTELQRAQIRLDQLVELLQRAQSDSQAQYRLENLEAEESIDQVASELKGAEAKLQLAQVNYDRAVQLQTAGAISVASLDSATVEVEQRQAEVDSLKNRLNRLEADRQAAALGLVINQTRSNYDPRIRVQELQLQISDQQQLVQTLTEAVATTEAELAQAKLDAERKQFTQIEASTGGVIWSLPIQPGTFVQRGESLGQLLDCNRRWVDAFVDERTLKSLQVGTPATIELYGDKSVTLQGSVGLIRSGLERLSPGEDVAVPTTANTPRNAQIRVNIEPDQNLDSQDQLCYVGYTGKVIFEI</sequence>
<dbReference type="RefSeq" id="WP_080813672.1">
    <property type="nucleotide sequence ID" value="NZ_CP021983.2"/>
</dbReference>
<evidence type="ECO:0000256" key="4">
    <source>
        <dbReference type="SAM" id="Phobius"/>
    </source>
</evidence>
<keyword evidence="4" id="KW-0812">Transmembrane</keyword>
<accession>A0A1Z3HL18</accession>
<dbReference type="AlphaFoldDB" id="A0A1Z3HL18"/>
<dbReference type="STRING" id="1641165.XM38_25035"/>
<dbReference type="Gene3D" id="2.40.30.170">
    <property type="match status" value="1"/>
</dbReference>
<dbReference type="GO" id="GO:1990195">
    <property type="term" value="C:macrolide transmembrane transporter complex"/>
    <property type="evidence" value="ECO:0007669"/>
    <property type="project" value="InterPro"/>
</dbReference>
<name>A0A1Z3HL18_9CYAN</name>
<keyword evidence="2 3" id="KW-0175">Coiled coil</keyword>
<dbReference type="GO" id="GO:0030313">
    <property type="term" value="C:cell envelope"/>
    <property type="evidence" value="ECO:0007669"/>
    <property type="project" value="UniProtKB-SubCell"/>
</dbReference>
<dbReference type="OrthoDB" id="505354at2"/>
<evidence type="ECO:0000313" key="6">
    <source>
        <dbReference type="Proteomes" id="UP000191901"/>
    </source>
</evidence>
<evidence type="ECO:0000256" key="1">
    <source>
        <dbReference type="ARBA" id="ARBA00004196"/>
    </source>
</evidence>
<gene>
    <name evidence="5" type="primary">devB_1</name>
    <name evidence="5" type="ORF">XM38_019510</name>
</gene>
<keyword evidence="6" id="KW-1185">Reference proteome</keyword>
<dbReference type="GO" id="GO:1990961">
    <property type="term" value="P:xenobiotic detoxification by transmembrane export across the plasma membrane"/>
    <property type="evidence" value="ECO:0007669"/>
    <property type="project" value="InterPro"/>
</dbReference>
<feature type="coiled-coil region" evidence="3">
    <location>
        <begin position="98"/>
        <end position="270"/>
    </location>
</feature>
<evidence type="ECO:0000256" key="2">
    <source>
        <dbReference type="ARBA" id="ARBA00023054"/>
    </source>
</evidence>
<reference evidence="5 6" key="1">
    <citation type="journal article" date="2016" name="Biochim. Biophys. Acta">
        <title>Characterization of red-shifted phycobilisomes isolated from the chlorophyll f-containing cyanobacterium Halomicronema hongdechloris.</title>
        <authorList>
            <person name="Li Y."/>
            <person name="Lin Y."/>
            <person name="Garvey C.J."/>
            <person name="Birch D."/>
            <person name="Corkery R.W."/>
            <person name="Loughlin P.C."/>
            <person name="Scheer H."/>
            <person name="Willows R.D."/>
            <person name="Chen M."/>
        </authorList>
    </citation>
    <scope>NUCLEOTIDE SEQUENCE [LARGE SCALE GENOMIC DNA]</scope>
    <source>
        <strain evidence="5 6">C2206</strain>
    </source>
</reference>
<dbReference type="SUPFAM" id="SSF111369">
    <property type="entry name" value="HlyD-like secretion proteins"/>
    <property type="match status" value="1"/>
</dbReference>
<dbReference type="InterPro" id="IPR050465">
    <property type="entry name" value="UPF0194_transport"/>
</dbReference>
<protein>
    <submittedName>
        <fullName evidence="5">ABC exporter membrane fusion protein, DevB family</fullName>
    </submittedName>
</protein>
<proteinExistence type="predicted"/>
<evidence type="ECO:0000313" key="5">
    <source>
        <dbReference type="EMBL" id="ASC71002.1"/>
    </source>
</evidence>
<dbReference type="PANTHER" id="PTHR32347:SF29">
    <property type="entry name" value="UPF0194 MEMBRANE PROTEIN YBHG"/>
    <property type="match status" value="1"/>
</dbReference>